<reference evidence="2 3" key="1">
    <citation type="submission" date="2023-07" db="EMBL/GenBank/DDBJ databases">
        <title>Genomic Encyclopedia of Type Strains, Phase IV (KMG-IV): sequencing the most valuable type-strain genomes for metagenomic binning, comparative biology and taxonomic classification.</title>
        <authorList>
            <person name="Goeker M."/>
        </authorList>
    </citation>
    <scope>NUCLEOTIDE SEQUENCE [LARGE SCALE GENOMIC DNA]</scope>
    <source>
        <strain evidence="2 3">DSM 12396</strain>
    </source>
</reference>
<comment type="caution">
    <text evidence="2">The sequence shown here is derived from an EMBL/GenBank/DDBJ whole genome shotgun (WGS) entry which is preliminary data.</text>
</comment>
<dbReference type="PANTHER" id="PTHR40101:SF1">
    <property type="entry name" value="4FE-4S DOMAIN-CONTAINING PROTEIN"/>
    <property type="match status" value="1"/>
</dbReference>
<dbReference type="RefSeq" id="WP_307402840.1">
    <property type="nucleotide sequence ID" value="NZ_JAUSUX010000017.1"/>
</dbReference>
<gene>
    <name evidence="2" type="ORF">J2Z49_002130</name>
</gene>
<feature type="domain" description="DUF2148" evidence="1">
    <location>
        <begin position="107"/>
        <end position="170"/>
    </location>
</feature>
<dbReference type="PANTHER" id="PTHR40101">
    <property type="entry name" value="CONSERVED PROTEIN"/>
    <property type="match status" value="1"/>
</dbReference>
<evidence type="ECO:0000313" key="2">
    <source>
        <dbReference type="EMBL" id="MDQ0287013.1"/>
    </source>
</evidence>
<dbReference type="EMBL" id="JAUSUX010000017">
    <property type="protein sequence ID" value="MDQ0287013.1"/>
    <property type="molecule type" value="Genomic_DNA"/>
</dbReference>
<dbReference type="Proteomes" id="UP001225644">
    <property type="component" value="Unassembled WGS sequence"/>
</dbReference>
<organism evidence="2 3">
    <name type="scientific">Desulfofundulus luciae</name>
    <dbReference type="NCBI Taxonomy" id="74702"/>
    <lineage>
        <taxon>Bacteria</taxon>
        <taxon>Bacillati</taxon>
        <taxon>Bacillota</taxon>
        <taxon>Clostridia</taxon>
        <taxon>Eubacteriales</taxon>
        <taxon>Peptococcaceae</taxon>
        <taxon>Desulfofundulus</taxon>
    </lineage>
</organism>
<accession>A0ABU0B3D2</accession>
<dbReference type="Pfam" id="PF09918">
    <property type="entry name" value="DUF2148"/>
    <property type="match status" value="1"/>
</dbReference>
<evidence type="ECO:0000259" key="1">
    <source>
        <dbReference type="Pfam" id="PF09918"/>
    </source>
</evidence>
<sequence length="179" mass="18954">MEAINQALNMVAQFMALSARTAPKTRGQDFLEIKILEGKDLERLAGELDRLAQVTGRDFFSLNANSLRKSAAVLMLSLVAPRTGGLNCGECGVATCEERRNSGAAKPLCAWRVLDLGIALGSAVKTASIFNADNRIMYSVGVAAKNLGLVSGEMAVGVPLAAAGKNVFFDLRTGPPRKD</sequence>
<evidence type="ECO:0000313" key="3">
    <source>
        <dbReference type="Proteomes" id="UP001225644"/>
    </source>
</evidence>
<dbReference type="InterPro" id="IPR019224">
    <property type="entry name" value="DUF2148"/>
</dbReference>
<protein>
    <submittedName>
        <fullName evidence="2">Ferredoxin-like protein</fullName>
    </submittedName>
</protein>
<proteinExistence type="predicted"/>
<keyword evidence="3" id="KW-1185">Reference proteome</keyword>
<name>A0ABU0B3D2_9FIRM</name>